<evidence type="ECO:0000259" key="1">
    <source>
        <dbReference type="Pfam" id="PF13358"/>
    </source>
</evidence>
<proteinExistence type="predicted"/>
<sequence>MQAEYPDQPLCYWCQDETHLGLRTIRGKRLTAKGVKPICPVQWPRQAFWLYGLVSPASGAAFFYEYSHLDADCFEHFLQQFAQTFPDRLNVIQLDQAAAHRAHRIQIPDNIILLLQPPHSPELNPIERLWQDLKADLRGLNFLDLDQLRQASTEILQAMMPDWIQSLTQFPFIMRALSDAQLT</sequence>
<reference evidence="2" key="1">
    <citation type="submission" date="2020-10" db="EMBL/GenBank/DDBJ databases">
        <authorList>
            <person name="Castelo-Branco R."/>
            <person name="Eusebio N."/>
            <person name="Adriana R."/>
            <person name="Vieira A."/>
            <person name="Brugerolle De Fraissinette N."/>
            <person name="Rezende De Castro R."/>
            <person name="Schneider M.P."/>
            <person name="Vasconcelos V."/>
            <person name="Leao P.N."/>
        </authorList>
    </citation>
    <scope>NUCLEOTIDE SEQUENCE</scope>
    <source>
        <strain evidence="2">LEGE 11480</strain>
    </source>
</reference>
<dbReference type="AlphaFoldDB" id="A0A928VP32"/>
<dbReference type="InterPro" id="IPR047655">
    <property type="entry name" value="Transpos_IS630-like"/>
</dbReference>
<organism evidence="2 3">
    <name type="scientific">Romeriopsis navalis LEGE 11480</name>
    <dbReference type="NCBI Taxonomy" id="2777977"/>
    <lineage>
        <taxon>Bacteria</taxon>
        <taxon>Bacillati</taxon>
        <taxon>Cyanobacteriota</taxon>
        <taxon>Cyanophyceae</taxon>
        <taxon>Leptolyngbyales</taxon>
        <taxon>Leptolyngbyaceae</taxon>
        <taxon>Romeriopsis</taxon>
        <taxon>Romeriopsis navalis</taxon>
    </lineage>
</organism>
<dbReference type="RefSeq" id="WP_264326053.1">
    <property type="nucleotide sequence ID" value="NZ_JADEXQ010000056.1"/>
</dbReference>
<evidence type="ECO:0000313" key="2">
    <source>
        <dbReference type="EMBL" id="MBE9031223.1"/>
    </source>
</evidence>
<dbReference type="InterPro" id="IPR012337">
    <property type="entry name" value="RNaseH-like_sf"/>
</dbReference>
<evidence type="ECO:0000313" key="3">
    <source>
        <dbReference type="Proteomes" id="UP000625316"/>
    </source>
</evidence>
<name>A0A928VP32_9CYAN</name>
<dbReference type="SUPFAM" id="SSF53098">
    <property type="entry name" value="Ribonuclease H-like"/>
    <property type="match status" value="1"/>
</dbReference>
<dbReference type="Pfam" id="PF13358">
    <property type="entry name" value="DDE_3"/>
    <property type="match status" value="1"/>
</dbReference>
<comment type="caution">
    <text evidence="2">The sequence shown here is derived from an EMBL/GenBank/DDBJ whole genome shotgun (WGS) entry which is preliminary data.</text>
</comment>
<dbReference type="NCBIfam" id="NF033545">
    <property type="entry name" value="transpos_IS630"/>
    <property type="match status" value="1"/>
</dbReference>
<keyword evidence="3" id="KW-1185">Reference proteome</keyword>
<dbReference type="InterPro" id="IPR036397">
    <property type="entry name" value="RNaseH_sf"/>
</dbReference>
<dbReference type="GO" id="GO:0003676">
    <property type="term" value="F:nucleic acid binding"/>
    <property type="evidence" value="ECO:0007669"/>
    <property type="project" value="InterPro"/>
</dbReference>
<dbReference type="Proteomes" id="UP000625316">
    <property type="component" value="Unassembled WGS sequence"/>
</dbReference>
<feature type="domain" description="Tc1-like transposase DDE" evidence="1">
    <location>
        <begin position="13"/>
        <end position="149"/>
    </location>
</feature>
<accession>A0A928VP32</accession>
<dbReference type="Gene3D" id="3.30.420.10">
    <property type="entry name" value="Ribonuclease H-like superfamily/Ribonuclease H"/>
    <property type="match status" value="1"/>
</dbReference>
<gene>
    <name evidence="2" type="ORF">IQ266_15925</name>
</gene>
<protein>
    <submittedName>
        <fullName evidence="2">IS630 family transposase</fullName>
    </submittedName>
</protein>
<dbReference type="EMBL" id="JADEXQ010000056">
    <property type="protein sequence ID" value="MBE9031223.1"/>
    <property type="molecule type" value="Genomic_DNA"/>
</dbReference>
<dbReference type="InterPro" id="IPR038717">
    <property type="entry name" value="Tc1-like_DDE_dom"/>
</dbReference>